<feature type="binding site" evidence="6">
    <location>
        <begin position="156"/>
        <end position="158"/>
    </location>
    <ligand>
        <name>ATP</name>
        <dbReference type="ChEBI" id="CHEBI:30616"/>
    </ligand>
</feature>
<dbReference type="STRING" id="1122155.SAMN02745158_03309"/>
<evidence type="ECO:0000313" key="7">
    <source>
        <dbReference type="EMBL" id="SHF32599.1"/>
    </source>
</evidence>
<sequence length="331" mass="35229">MTSTDIGIDLGTASILVYAKGKGIVLKEPSVVAYDKDTNKIRAVGEEARMMIGRTPGNIVAVRPLRQGVISDFEVTEKMLKYFISKAMGRKAFRKPRISICVPSGVTAVEKKAVEEATYQAGAREVAIIEEPIAAAIGAGIDITRPFGNMIVDIGGGTTDVAVISLGGTVVATSIKVAGDNFDDAIMRYVRKKHNLMIGEPTAEDVKVKIGSVYPMPQPKVMEIKGRNTITGLPKTVALTSEEIREALKDATSQIMETIHSVLEKTPPELAADVADRGIVLTGGGALLGGLEQLIEEETGINTVVAEEPTLAVAIGTGEYMELMSKMDKTL</sequence>
<evidence type="ECO:0000256" key="5">
    <source>
        <dbReference type="ARBA" id="ARBA00023458"/>
    </source>
</evidence>
<dbReference type="PANTHER" id="PTHR42749:SF1">
    <property type="entry name" value="CELL SHAPE-DETERMINING PROTEIN MREB"/>
    <property type="match status" value="1"/>
</dbReference>
<evidence type="ECO:0000256" key="6">
    <source>
        <dbReference type="HAMAP-Rule" id="MF_02207"/>
    </source>
</evidence>
<comment type="caution">
    <text evidence="6">Lacks conserved residue(s) required for the propagation of feature annotation.</text>
</comment>
<dbReference type="AlphaFoldDB" id="A0A1M5AQT6"/>
<dbReference type="GO" id="GO:0000902">
    <property type="term" value="P:cell morphogenesis"/>
    <property type="evidence" value="ECO:0007669"/>
    <property type="project" value="InterPro"/>
</dbReference>
<dbReference type="GO" id="GO:0005737">
    <property type="term" value="C:cytoplasm"/>
    <property type="evidence" value="ECO:0007669"/>
    <property type="project" value="UniProtKB-SubCell"/>
</dbReference>
<dbReference type="OrthoDB" id="9768127at2"/>
<dbReference type="SUPFAM" id="SSF53067">
    <property type="entry name" value="Actin-like ATPase domain"/>
    <property type="match status" value="2"/>
</dbReference>
<evidence type="ECO:0000313" key="8">
    <source>
        <dbReference type="Proteomes" id="UP000184245"/>
    </source>
</evidence>
<dbReference type="InterPro" id="IPR004753">
    <property type="entry name" value="MreB"/>
</dbReference>
<keyword evidence="1 6" id="KW-0963">Cytoplasm</keyword>
<name>A0A1M5AQT6_9CLOT</name>
<dbReference type="NCBIfam" id="TIGR00904">
    <property type="entry name" value="mreB"/>
    <property type="match status" value="1"/>
</dbReference>
<keyword evidence="8" id="KW-1185">Reference proteome</keyword>
<comment type="similarity">
    <text evidence="5 6">Belongs to the FtsA/MreB family.</text>
</comment>
<dbReference type="CDD" id="cd10225">
    <property type="entry name" value="ASKHA_NBD_MreB-like"/>
    <property type="match status" value="1"/>
</dbReference>
<accession>A0A1M5AQT6</accession>
<evidence type="ECO:0000256" key="4">
    <source>
        <dbReference type="ARBA" id="ARBA00022960"/>
    </source>
</evidence>
<evidence type="ECO:0000256" key="3">
    <source>
        <dbReference type="ARBA" id="ARBA00022840"/>
    </source>
</evidence>
<evidence type="ECO:0000256" key="2">
    <source>
        <dbReference type="ARBA" id="ARBA00022741"/>
    </source>
</evidence>
<gene>
    <name evidence="6" type="primary">mreB</name>
    <name evidence="7" type="ORF">SAMN02745158_03309</name>
</gene>
<feature type="binding site" evidence="6">
    <location>
        <begin position="284"/>
        <end position="287"/>
    </location>
    <ligand>
        <name>ATP</name>
        <dbReference type="ChEBI" id="CHEBI:30616"/>
    </ligand>
</feature>
<dbReference type="PRINTS" id="PR01652">
    <property type="entry name" value="SHAPEPROTEIN"/>
</dbReference>
<keyword evidence="4 6" id="KW-0133">Cell shape</keyword>
<evidence type="ECO:0000256" key="1">
    <source>
        <dbReference type="ARBA" id="ARBA00022490"/>
    </source>
</evidence>
<keyword evidence="2 6" id="KW-0547">Nucleotide-binding</keyword>
<dbReference type="Pfam" id="PF06723">
    <property type="entry name" value="MreB_Mbl"/>
    <property type="match status" value="1"/>
</dbReference>
<protein>
    <recommendedName>
        <fullName evidence="6">Cell shape-determining protein MreB</fullName>
    </recommendedName>
</protein>
<dbReference type="RefSeq" id="WP_072853733.1">
    <property type="nucleotide sequence ID" value="NZ_FQVI01000021.1"/>
</dbReference>
<dbReference type="InterPro" id="IPR043129">
    <property type="entry name" value="ATPase_NBD"/>
</dbReference>
<proteinExistence type="inferred from homology"/>
<dbReference type="GO" id="GO:0005524">
    <property type="term" value="F:ATP binding"/>
    <property type="evidence" value="ECO:0007669"/>
    <property type="project" value="UniProtKB-KW"/>
</dbReference>
<organism evidence="7 8">
    <name type="scientific">Lactonifactor longoviformis DSM 17459</name>
    <dbReference type="NCBI Taxonomy" id="1122155"/>
    <lineage>
        <taxon>Bacteria</taxon>
        <taxon>Bacillati</taxon>
        <taxon>Bacillota</taxon>
        <taxon>Clostridia</taxon>
        <taxon>Eubacteriales</taxon>
        <taxon>Clostridiaceae</taxon>
        <taxon>Lactonifactor</taxon>
    </lineage>
</organism>
<comment type="subcellular location">
    <subcellularLocation>
        <location evidence="6">Cytoplasm</location>
    </subcellularLocation>
    <text evidence="6">Membrane-associated.</text>
</comment>
<dbReference type="PANTHER" id="PTHR42749">
    <property type="entry name" value="CELL SHAPE-DETERMINING PROTEIN MREB"/>
    <property type="match status" value="1"/>
</dbReference>
<comment type="subunit">
    <text evidence="6">Forms polymers.</text>
</comment>
<dbReference type="Proteomes" id="UP000184245">
    <property type="component" value="Unassembled WGS sequence"/>
</dbReference>
<keyword evidence="3 6" id="KW-0067">ATP-binding</keyword>
<dbReference type="EMBL" id="FQVI01000021">
    <property type="protein sequence ID" value="SHF32599.1"/>
    <property type="molecule type" value="Genomic_DNA"/>
</dbReference>
<reference evidence="7 8" key="1">
    <citation type="submission" date="2016-11" db="EMBL/GenBank/DDBJ databases">
        <authorList>
            <person name="Jaros S."/>
            <person name="Januszkiewicz K."/>
            <person name="Wedrychowicz H."/>
        </authorList>
    </citation>
    <scope>NUCLEOTIDE SEQUENCE [LARGE SCALE GENOMIC DNA]</scope>
    <source>
        <strain evidence="7 8">DSM 17459</strain>
    </source>
</reference>
<dbReference type="InterPro" id="IPR056546">
    <property type="entry name" value="MreB_MamK-like"/>
</dbReference>
<feature type="binding site" evidence="6">
    <location>
        <begin position="204"/>
        <end position="207"/>
    </location>
    <ligand>
        <name>ATP</name>
        <dbReference type="ChEBI" id="CHEBI:30616"/>
    </ligand>
</feature>
<comment type="function">
    <text evidence="6">Forms membrane-associated dynamic filaments that are essential for cell shape determination. Acts by regulating cell wall synthesis and cell elongation, and thus cell shape. A feedback loop between cell geometry and MreB localization may maintain elongated cell shape by targeting cell wall growth to regions of negative cell wall curvature.</text>
</comment>
<dbReference type="Gene3D" id="3.30.420.40">
    <property type="match status" value="2"/>
</dbReference>
<dbReference type="GO" id="GO:0008360">
    <property type="term" value="P:regulation of cell shape"/>
    <property type="evidence" value="ECO:0007669"/>
    <property type="project" value="UniProtKB-UniRule"/>
</dbReference>
<dbReference type="NCBIfam" id="NF010539">
    <property type="entry name" value="PRK13927.1"/>
    <property type="match status" value="1"/>
</dbReference>
<dbReference type="HAMAP" id="MF_02207">
    <property type="entry name" value="MreB"/>
    <property type="match status" value="1"/>
</dbReference>